<dbReference type="GeneID" id="95390383"/>
<evidence type="ECO:0000313" key="2">
    <source>
        <dbReference type="Proteomes" id="UP000579945"/>
    </source>
</evidence>
<gene>
    <name evidence="1" type="ORF">FHR33_003988</name>
</gene>
<keyword evidence="2" id="KW-1185">Reference proteome</keyword>
<organism evidence="1 2">
    <name type="scientific">Nonomuraea dietziae</name>
    <dbReference type="NCBI Taxonomy" id="65515"/>
    <lineage>
        <taxon>Bacteria</taxon>
        <taxon>Bacillati</taxon>
        <taxon>Actinomycetota</taxon>
        <taxon>Actinomycetes</taxon>
        <taxon>Streptosporangiales</taxon>
        <taxon>Streptosporangiaceae</taxon>
        <taxon>Nonomuraea</taxon>
    </lineage>
</organism>
<dbReference type="EMBL" id="JACIBV010000001">
    <property type="protein sequence ID" value="MBB3728128.1"/>
    <property type="molecule type" value="Genomic_DNA"/>
</dbReference>
<dbReference type="RefSeq" id="WP_183660637.1">
    <property type="nucleotide sequence ID" value="NZ_BAAAXX010000150.1"/>
</dbReference>
<reference evidence="1 2" key="1">
    <citation type="submission" date="2020-08" db="EMBL/GenBank/DDBJ databases">
        <title>Sequencing the genomes of 1000 actinobacteria strains.</title>
        <authorList>
            <person name="Klenk H.-P."/>
        </authorList>
    </citation>
    <scope>NUCLEOTIDE SEQUENCE [LARGE SCALE GENOMIC DNA]</scope>
    <source>
        <strain evidence="1 2">DSM 44320</strain>
    </source>
</reference>
<accession>A0A7W5V9A0</accession>
<name>A0A7W5V9A0_9ACTN</name>
<comment type="caution">
    <text evidence="1">The sequence shown here is derived from an EMBL/GenBank/DDBJ whole genome shotgun (WGS) entry which is preliminary data.</text>
</comment>
<dbReference type="Proteomes" id="UP000579945">
    <property type="component" value="Unassembled WGS sequence"/>
</dbReference>
<sequence length="132" mass="14306">MMVIVVSPDMTDFLSGVETVCGRALAARPTLFHEAISSRTVEVMADTSYSPDDLTEWEQSVNVLRYGPHEDPSDVREAVEATANLCSAWGGWMDMPEEISNIVIRAVETGYLNALADVRAGRVSGLGEVDDA</sequence>
<protein>
    <submittedName>
        <fullName evidence="1">Uncharacterized protein</fullName>
    </submittedName>
</protein>
<dbReference type="AlphaFoldDB" id="A0A7W5V9A0"/>
<evidence type="ECO:0000313" key="1">
    <source>
        <dbReference type="EMBL" id="MBB3728128.1"/>
    </source>
</evidence>
<proteinExistence type="predicted"/>